<protein>
    <submittedName>
        <fullName evidence="2">Uncharacterized protein</fullName>
    </submittedName>
</protein>
<gene>
    <name evidence="2" type="ORF">TNIN_267931</name>
</gene>
<evidence type="ECO:0000256" key="1">
    <source>
        <dbReference type="SAM" id="MobiDB-lite"/>
    </source>
</evidence>
<proteinExistence type="predicted"/>
<dbReference type="Proteomes" id="UP000886998">
    <property type="component" value="Unassembled WGS sequence"/>
</dbReference>
<dbReference type="OrthoDB" id="6464807at2759"/>
<feature type="compositionally biased region" description="Basic residues" evidence="1">
    <location>
        <begin position="180"/>
        <end position="192"/>
    </location>
</feature>
<accession>A0A8X6ID67</accession>
<feature type="region of interest" description="Disordered" evidence="1">
    <location>
        <begin position="180"/>
        <end position="199"/>
    </location>
</feature>
<keyword evidence="3" id="KW-1185">Reference proteome</keyword>
<dbReference type="EMBL" id="BMAV01025299">
    <property type="protein sequence ID" value="GFS40349.1"/>
    <property type="molecule type" value="Genomic_DNA"/>
</dbReference>
<evidence type="ECO:0000313" key="3">
    <source>
        <dbReference type="Proteomes" id="UP000886998"/>
    </source>
</evidence>
<sequence>MNSKRDLYRLKRSLLKFMAGFGDNSSPRYTHPNPFQAIGLQRLPVQRKPGLSETGFISVINPNVITIYQRPPHEQTPSLTNQAISARENVRTAPLAPPLPLRVRWHWIEKMAMPFHTGKSLPRAYSRCHGDRHPRHRLRPPPPCVKHPFSYVCLLLRTKYSKQNHLQILQKTSTSCFKGGWKRKGGRKKGKKSFGGALP</sequence>
<reference evidence="2" key="1">
    <citation type="submission" date="2020-08" db="EMBL/GenBank/DDBJ databases">
        <title>Multicomponent nature underlies the extraordinary mechanical properties of spider dragline silk.</title>
        <authorList>
            <person name="Kono N."/>
            <person name="Nakamura H."/>
            <person name="Mori M."/>
            <person name="Yoshida Y."/>
            <person name="Ohtoshi R."/>
            <person name="Malay A.D."/>
            <person name="Moran D.A.P."/>
            <person name="Tomita M."/>
            <person name="Numata K."/>
            <person name="Arakawa K."/>
        </authorList>
    </citation>
    <scope>NUCLEOTIDE SEQUENCE</scope>
</reference>
<name>A0A8X6ID67_9ARAC</name>
<evidence type="ECO:0000313" key="2">
    <source>
        <dbReference type="EMBL" id="GFS40349.1"/>
    </source>
</evidence>
<dbReference type="AlphaFoldDB" id="A0A8X6ID67"/>
<comment type="caution">
    <text evidence="2">The sequence shown here is derived from an EMBL/GenBank/DDBJ whole genome shotgun (WGS) entry which is preliminary data.</text>
</comment>
<organism evidence="2 3">
    <name type="scientific">Trichonephila inaurata madagascariensis</name>
    <dbReference type="NCBI Taxonomy" id="2747483"/>
    <lineage>
        <taxon>Eukaryota</taxon>
        <taxon>Metazoa</taxon>
        <taxon>Ecdysozoa</taxon>
        <taxon>Arthropoda</taxon>
        <taxon>Chelicerata</taxon>
        <taxon>Arachnida</taxon>
        <taxon>Araneae</taxon>
        <taxon>Araneomorphae</taxon>
        <taxon>Entelegynae</taxon>
        <taxon>Araneoidea</taxon>
        <taxon>Nephilidae</taxon>
        <taxon>Trichonephila</taxon>
        <taxon>Trichonephila inaurata</taxon>
    </lineage>
</organism>